<feature type="domain" description="Beta-lactamase-related" evidence="2">
    <location>
        <begin position="176"/>
        <end position="434"/>
    </location>
</feature>
<dbReference type="InterPro" id="IPR050789">
    <property type="entry name" value="Diverse_Enzym_Activities"/>
</dbReference>
<dbReference type="Proteomes" id="UP000037446">
    <property type="component" value="Unassembled WGS sequence"/>
</dbReference>
<reference evidence="3" key="1">
    <citation type="submission" date="2015-02" db="EMBL/GenBank/DDBJ databases">
        <authorList>
            <person name="Chooi Y.-H."/>
        </authorList>
    </citation>
    <scope>NUCLEOTIDE SEQUENCE [LARGE SCALE GENOMIC DNA]</scope>
    <source>
        <strain evidence="3">LAMA 915</strain>
    </source>
</reference>
<dbReference type="InterPro" id="IPR001466">
    <property type="entry name" value="Beta-lactam-related"/>
</dbReference>
<dbReference type="Pfam" id="PF00144">
    <property type="entry name" value="Beta-lactamase"/>
    <property type="match status" value="1"/>
</dbReference>
<evidence type="ECO:0000259" key="2">
    <source>
        <dbReference type="Pfam" id="PF00144"/>
    </source>
</evidence>
<gene>
    <name evidence="3" type="ORF">J121_508</name>
</gene>
<proteinExistence type="predicted"/>
<protein>
    <submittedName>
        <fullName evidence="3">Beta-lactamase class C and other penicillin binding protein</fullName>
    </submittedName>
</protein>
<feature type="signal peptide" evidence="1">
    <location>
        <begin position="1"/>
        <end position="29"/>
    </location>
</feature>
<keyword evidence="1" id="KW-0732">Signal</keyword>
<dbReference type="STRING" id="1306953.J121_508"/>
<evidence type="ECO:0000256" key="1">
    <source>
        <dbReference type="SAM" id="SignalP"/>
    </source>
</evidence>
<feature type="chain" id="PRO_5005554508" evidence="1">
    <location>
        <begin position="30"/>
        <end position="459"/>
    </location>
</feature>
<evidence type="ECO:0000313" key="4">
    <source>
        <dbReference type="Proteomes" id="UP000037446"/>
    </source>
</evidence>
<dbReference type="AlphaFoldDB" id="A0A0L1KHQ8"/>
<dbReference type="PATRIC" id="fig|1306953.7.peg.515"/>
<dbReference type="PANTHER" id="PTHR43283">
    <property type="entry name" value="BETA-LACTAMASE-RELATED"/>
    <property type="match status" value="1"/>
</dbReference>
<dbReference type="SUPFAM" id="SSF56601">
    <property type="entry name" value="beta-lactamase/transpeptidase-like"/>
    <property type="match status" value="1"/>
</dbReference>
<name>A0A0L1KHQ8_9SPHN</name>
<evidence type="ECO:0000313" key="3">
    <source>
        <dbReference type="EMBL" id="KNH03533.1"/>
    </source>
</evidence>
<dbReference type="Gene3D" id="3.40.710.10">
    <property type="entry name" value="DD-peptidase/beta-lactamase superfamily"/>
    <property type="match status" value="1"/>
</dbReference>
<sequence>MAAAAWHKAPMIRHAITAAALLAAAPLAAQSVTQEQIETRYDRSLAAGYKALFLCSAIANAERNGALRTAESVFEWELSGIQAPLGPLADTMPYRIVRGADGTVETVSVEWADDAPPRIAVRDSRMGCAQLPIGGRPDPVVTKRPASTIERSAPIVATGALSGTFAHGFGDTYGEGTRTTAVLAMRDGEVLGERYAPGFGPAVPQRTWSVAKSIAATLVGMAVHRGEAAVDQSAGLGIDINDARSQITLDHLLRMASGRYSDTAGNRTDPLYYGGSTVAETALHWPLVHEPGSIFRYANNDTLAAVNAIEASLAKQPPAQVFAQLGMFDTVAETDWRGDYILSSQVWSTARDLARLGQLYLDDGVLANGTRVLPEDWADYVSAPDGPQPDGPFGYGAGFWLLDAVDGVPADTFAAMGNRGQFIVIVPSRDTVIVRRGEDLAGHRFDIAAFTRDVLASLE</sequence>
<dbReference type="InterPro" id="IPR012338">
    <property type="entry name" value="Beta-lactam/transpept-like"/>
</dbReference>
<organism evidence="3 4">
    <name type="scientific">Qipengyuania citrea LAMA 915</name>
    <dbReference type="NCBI Taxonomy" id="1306953"/>
    <lineage>
        <taxon>Bacteria</taxon>
        <taxon>Pseudomonadati</taxon>
        <taxon>Pseudomonadota</taxon>
        <taxon>Alphaproteobacteria</taxon>
        <taxon>Sphingomonadales</taxon>
        <taxon>Erythrobacteraceae</taxon>
        <taxon>Qipengyuania</taxon>
    </lineage>
</organism>
<accession>A0A0L1KHQ8</accession>
<comment type="caution">
    <text evidence="3">The sequence shown here is derived from an EMBL/GenBank/DDBJ whole genome shotgun (WGS) entry which is preliminary data.</text>
</comment>
<dbReference type="EMBL" id="JYNE01000005">
    <property type="protein sequence ID" value="KNH03533.1"/>
    <property type="molecule type" value="Genomic_DNA"/>
</dbReference>
<dbReference type="PANTHER" id="PTHR43283:SF7">
    <property type="entry name" value="BETA-LACTAMASE-RELATED DOMAIN-CONTAINING PROTEIN"/>
    <property type="match status" value="1"/>
</dbReference>